<gene>
    <name evidence="2" type="ORF">DES45_10568</name>
</gene>
<evidence type="ECO:0000259" key="1">
    <source>
        <dbReference type="Pfam" id="PF00534"/>
    </source>
</evidence>
<dbReference type="GO" id="GO:0016757">
    <property type="term" value="F:glycosyltransferase activity"/>
    <property type="evidence" value="ECO:0007669"/>
    <property type="project" value="InterPro"/>
</dbReference>
<dbReference type="Pfam" id="PF00534">
    <property type="entry name" value="Glycos_transf_1"/>
    <property type="match status" value="1"/>
</dbReference>
<proteinExistence type="predicted"/>
<dbReference type="SUPFAM" id="SSF53756">
    <property type="entry name" value="UDP-Glycosyltransferase/glycogen phosphorylase"/>
    <property type="match status" value="1"/>
</dbReference>
<dbReference type="InterPro" id="IPR001296">
    <property type="entry name" value="Glyco_trans_1"/>
</dbReference>
<dbReference type="Proteomes" id="UP000254925">
    <property type="component" value="Unassembled WGS sequence"/>
</dbReference>
<evidence type="ECO:0000313" key="3">
    <source>
        <dbReference type="Proteomes" id="UP000254925"/>
    </source>
</evidence>
<dbReference type="CDD" id="cd03801">
    <property type="entry name" value="GT4_PimA-like"/>
    <property type="match status" value="1"/>
</dbReference>
<dbReference type="RefSeq" id="WP_114770573.1">
    <property type="nucleotide sequence ID" value="NZ_QQBB01000005.1"/>
</dbReference>
<evidence type="ECO:0000313" key="2">
    <source>
        <dbReference type="EMBL" id="RDI58545.1"/>
    </source>
</evidence>
<dbReference type="Gene3D" id="3.40.50.2000">
    <property type="entry name" value="Glycogen Phosphorylase B"/>
    <property type="match status" value="2"/>
</dbReference>
<dbReference type="EMBL" id="QQBB01000005">
    <property type="protein sequence ID" value="RDI58545.1"/>
    <property type="molecule type" value="Genomic_DNA"/>
</dbReference>
<dbReference type="PANTHER" id="PTHR12526">
    <property type="entry name" value="GLYCOSYLTRANSFERASE"/>
    <property type="match status" value="1"/>
</dbReference>
<protein>
    <submittedName>
        <fullName evidence="2">Glycosyltransferase involved in cell wall biosynthesis</fullName>
    </submittedName>
</protein>
<organism evidence="2 3">
    <name type="scientific">Microvirga subterranea</name>
    <dbReference type="NCBI Taxonomy" id="186651"/>
    <lineage>
        <taxon>Bacteria</taxon>
        <taxon>Pseudomonadati</taxon>
        <taxon>Pseudomonadota</taxon>
        <taxon>Alphaproteobacteria</taxon>
        <taxon>Hyphomicrobiales</taxon>
        <taxon>Methylobacteriaceae</taxon>
        <taxon>Microvirga</taxon>
    </lineage>
</organism>
<reference evidence="2 3" key="1">
    <citation type="submission" date="2018-07" db="EMBL/GenBank/DDBJ databases">
        <title>Genomic Encyclopedia of Type Strains, Phase IV (KMG-IV): sequencing the most valuable type-strain genomes for metagenomic binning, comparative biology and taxonomic classification.</title>
        <authorList>
            <person name="Goeker M."/>
        </authorList>
    </citation>
    <scope>NUCLEOTIDE SEQUENCE [LARGE SCALE GENOMIC DNA]</scope>
    <source>
        <strain evidence="2 3">DSM 14364</strain>
    </source>
</reference>
<dbReference type="AlphaFoldDB" id="A0A370HK46"/>
<dbReference type="PANTHER" id="PTHR12526:SF635">
    <property type="entry name" value="GLYCOSYL TRANSFERASE GROUP 1"/>
    <property type="match status" value="1"/>
</dbReference>
<keyword evidence="3" id="KW-1185">Reference proteome</keyword>
<feature type="domain" description="Glycosyl transferase family 1" evidence="1">
    <location>
        <begin position="172"/>
        <end position="325"/>
    </location>
</feature>
<keyword evidence="2" id="KW-0808">Transferase</keyword>
<comment type="caution">
    <text evidence="2">The sequence shown here is derived from an EMBL/GenBank/DDBJ whole genome shotgun (WGS) entry which is preliminary data.</text>
</comment>
<name>A0A370HK46_9HYPH</name>
<accession>A0A370HK46</accession>
<dbReference type="OrthoDB" id="9816564at2"/>
<sequence>MKIALCSSFVPFVHGGARNIVDWLHPLLQEAGHQVETIYLPEVDVPDLLFQQMAAFRWIDLTSADRIICFRPQAHHIPHPHKVLWFIHHIRAFYDLWDSPYRGFPDDAKHRGIRDALHAADTAALNEAKHVFTNSQAVSNRLKAFNNISSEVLYPPVIQPERFHCRGFNDEVVYICRLENHKRQHLLVDAMRFTRTPVRLRLCGTSAGQAYPRDLREQISTFGLADTVTLEDRWISEEEKIAYLADCLAAAYLPLDEDSYGYPSIEASHAGKPIVTTSDSGGVLELVHDGYNGYVAEPTPEAIAEALDRLYTDRTVTAVMGRNAHARLKELNISWTHVLDRLLA</sequence>